<evidence type="ECO:0000256" key="8">
    <source>
        <dbReference type="HAMAP-Rule" id="MF_00011"/>
    </source>
</evidence>
<comment type="pathway">
    <text evidence="8">Purine metabolism; AMP biosynthesis via de novo pathway; AMP from IMP: step 1/2.</text>
</comment>
<feature type="binding site" evidence="8">
    <location>
        <position position="39"/>
    </location>
    <ligand>
        <name>Mg(2+)</name>
        <dbReference type="ChEBI" id="CHEBI:18420"/>
    </ligand>
</feature>
<evidence type="ECO:0000256" key="6">
    <source>
        <dbReference type="ARBA" id="ARBA00022842"/>
    </source>
</evidence>
<dbReference type="AlphaFoldDB" id="A0A943DD11"/>
<dbReference type="SUPFAM" id="SSF52540">
    <property type="entry name" value="P-loop containing nucleoside triphosphate hydrolases"/>
    <property type="match status" value="1"/>
</dbReference>
<feature type="binding site" description="in other chain" evidence="8">
    <location>
        <position position="308"/>
    </location>
    <ligand>
        <name>IMP</name>
        <dbReference type="ChEBI" id="CHEBI:58053"/>
        <note>ligand shared between dimeric partners</note>
    </ligand>
</feature>
<dbReference type="Pfam" id="PF00709">
    <property type="entry name" value="Adenylsucc_synt"/>
    <property type="match status" value="1"/>
</dbReference>
<dbReference type="EMBL" id="JAGZGG010000012">
    <property type="protein sequence ID" value="MBS5332157.1"/>
    <property type="molecule type" value="Genomic_DNA"/>
</dbReference>
<organism evidence="9 10">
    <name type="scientific">Subdoligranulum variabile</name>
    <dbReference type="NCBI Taxonomy" id="214851"/>
    <lineage>
        <taxon>Bacteria</taxon>
        <taxon>Bacillati</taxon>
        <taxon>Bacillota</taxon>
        <taxon>Clostridia</taxon>
        <taxon>Eubacteriales</taxon>
        <taxon>Oscillospiraceae</taxon>
        <taxon>Subdoligranulum</taxon>
    </lineage>
</organism>
<dbReference type="Gene3D" id="3.90.170.10">
    <property type="entry name" value="Adenylosuccinate Synthetase, subunit A, domain 3"/>
    <property type="match status" value="1"/>
</dbReference>
<dbReference type="GO" id="GO:0044208">
    <property type="term" value="P:'de novo' AMP biosynthetic process"/>
    <property type="evidence" value="ECO:0007669"/>
    <property type="project" value="UniProtKB-UniRule"/>
</dbReference>
<dbReference type="Proteomes" id="UP000759273">
    <property type="component" value="Unassembled WGS sequence"/>
</dbReference>
<dbReference type="InterPro" id="IPR001114">
    <property type="entry name" value="Adenylosuccinate_synthetase"/>
</dbReference>
<dbReference type="EC" id="6.3.4.4" evidence="8"/>
<dbReference type="GO" id="GO:0004019">
    <property type="term" value="F:adenylosuccinate synthase activity"/>
    <property type="evidence" value="ECO:0007669"/>
    <property type="project" value="UniProtKB-UniRule"/>
</dbReference>
<dbReference type="Gene3D" id="3.40.440.10">
    <property type="entry name" value="Adenylosuccinate Synthetase, subunit A, domain 1"/>
    <property type="match status" value="1"/>
</dbReference>
<keyword evidence="3 8" id="KW-0479">Metal-binding</keyword>
<feature type="binding site" description="in other chain" evidence="8">
    <location>
        <begin position="12"/>
        <end position="15"/>
    </location>
    <ligand>
        <name>IMP</name>
        <dbReference type="ChEBI" id="CHEBI:58053"/>
        <note>ligand shared between dimeric partners</note>
    </ligand>
</feature>
<dbReference type="InterPro" id="IPR027417">
    <property type="entry name" value="P-loop_NTPase"/>
</dbReference>
<evidence type="ECO:0000313" key="9">
    <source>
        <dbReference type="EMBL" id="MBS5332157.1"/>
    </source>
</evidence>
<keyword evidence="7 8" id="KW-0342">GTP-binding</keyword>
<feature type="active site" description="Proton donor" evidence="8">
    <location>
        <position position="40"/>
    </location>
</feature>
<dbReference type="GO" id="GO:0005525">
    <property type="term" value="F:GTP binding"/>
    <property type="evidence" value="ECO:0007669"/>
    <property type="project" value="UniProtKB-UniRule"/>
</dbReference>
<proteinExistence type="inferred from homology"/>
<comment type="subcellular location">
    <subcellularLocation>
        <location evidence="8">Cytoplasm</location>
    </subcellularLocation>
</comment>
<comment type="cofactor">
    <cofactor evidence="8">
        <name>Mg(2+)</name>
        <dbReference type="ChEBI" id="CHEBI:18420"/>
    </cofactor>
    <text evidence="8">Binds 1 Mg(2+) ion per subunit.</text>
</comment>
<sequence>MLTSITGINWGDEGKGRMVDLLSQDYDIVARYQGGDNAGHTVKNERGKFVLNLIPSGILRPDVVCVMGGGMVIDPEHLEKEIASLTEKGVEITPKNLKISDRATITMPFHVAQDGLEEERLSKTGAQFGSTKRGIAYSYGDKYMKKTLRMGDLVHMDASVKKRLETIVESKNLTMENIYGQKPVSVEEMWAWCEKYGKLFAPYICDVGDYLDRADREGKKIMFEAQLGALRDIDFGIYPYTSSSNTVSAYAPIGAGIPGHKLNLSIGIMKAYSSCVGEGPFTTELAMTEAENDALREHGHEYGAATGRPRRVGPFDAVASRYGVQCQGCDELALTLLDVLDYMEEVPIVTAYKLTDGTTTTRFPMGKTLDDAQPVVEKVPGWHCDITGVRKFEDLPQAAQNYVKRLEELVGCKIKYISVGPERDACIVRE</sequence>
<dbReference type="FunFam" id="3.90.170.10:FF:000001">
    <property type="entry name" value="Adenylosuccinate synthetase"/>
    <property type="match status" value="1"/>
</dbReference>
<evidence type="ECO:0000256" key="2">
    <source>
        <dbReference type="ARBA" id="ARBA00022598"/>
    </source>
</evidence>
<comment type="catalytic activity">
    <reaction evidence="8">
        <text>IMP + L-aspartate + GTP = N(6)-(1,2-dicarboxyethyl)-AMP + GDP + phosphate + 2 H(+)</text>
        <dbReference type="Rhea" id="RHEA:15753"/>
        <dbReference type="ChEBI" id="CHEBI:15378"/>
        <dbReference type="ChEBI" id="CHEBI:29991"/>
        <dbReference type="ChEBI" id="CHEBI:37565"/>
        <dbReference type="ChEBI" id="CHEBI:43474"/>
        <dbReference type="ChEBI" id="CHEBI:57567"/>
        <dbReference type="ChEBI" id="CHEBI:58053"/>
        <dbReference type="ChEBI" id="CHEBI:58189"/>
        <dbReference type="EC" id="6.3.4.4"/>
    </reaction>
</comment>
<comment type="similarity">
    <text evidence="8">Belongs to the adenylosuccinate synthetase family.</text>
</comment>
<comment type="subunit">
    <text evidence="1 8">Homodimer.</text>
</comment>
<comment type="caution">
    <text evidence="9">The sequence shown here is derived from an EMBL/GenBank/DDBJ whole genome shotgun (WGS) entry which is preliminary data.</text>
</comment>
<feature type="binding site" evidence="8">
    <location>
        <position position="310"/>
    </location>
    <ligand>
        <name>GTP</name>
        <dbReference type="ChEBI" id="CHEBI:37565"/>
    </ligand>
</feature>
<dbReference type="Gene3D" id="1.10.300.10">
    <property type="entry name" value="Adenylosuccinate Synthetase, subunit A, domain 2"/>
    <property type="match status" value="1"/>
</dbReference>
<feature type="binding site" evidence="8">
    <location>
        <position position="145"/>
    </location>
    <ligand>
        <name>IMP</name>
        <dbReference type="ChEBI" id="CHEBI:58053"/>
        <note>ligand shared between dimeric partners</note>
    </ligand>
</feature>
<dbReference type="InterPro" id="IPR042109">
    <property type="entry name" value="Adenylosuccinate_synth_dom1"/>
</dbReference>
<dbReference type="HAMAP" id="MF_00011">
    <property type="entry name" value="Adenylosucc_synth"/>
    <property type="match status" value="1"/>
</dbReference>
<keyword evidence="6 8" id="KW-0460">Magnesium</keyword>
<keyword evidence="2 8" id="KW-0436">Ligase</keyword>
<dbReference type="SMART" id="SM00788">
    <property type="entry name" value="Adenylsucc_synt"/>
    <property type="match status" value="1"/>
</dbReference>
<feature type="active site" description="Proton acceptor" evidence="8">
    <location>
        <position position="12"/>
    </location>
</feature>
<evidence type="ECO:0000256" key="7">
    <source>
        <dbReference type="ARBA" id="ARBA00023134"/>
    </source>
</evidence>
<feature type="binding site" evidence="8">
    <location>
        <begin position="336"/>
        <end position="338"/>
    </location>
    <ligand>
        <name>GTP</name>
        <dbReference type="ChEBI" id="CHEBI:37565"/>
    </ligand>
</feature>
<dbReference type="InterPro" id="IPR042110">
    <property type="entry name" value="Adenylosuccinate_synth_dom2"/>
</dbReference>
<dbReference type="GO" id="GO:0005737">
    <property type="term" value="C:cytoplasm"/>
    <property type="evidence" value="ECO:0007669"/>
    <property type="project" value="UniProtKB-SubCell"/>
</dbReference>
<reference evidence="9" key="1">
    <citation type="submission" date="2021-02" db="EMBL/GenBank/DDBJ databases">
        <title>Infant gut strain persistence is associated with maternal origin, phylogeny, and functional potential including surface adhesion and iron acquisition.</title>
        <authorList>
            <person name="Lou Y.C."/>
        </authorList>
    </citation>
    <scope>NUCLEOTIDE SEQUENCE</scope>
    <source>
        <strain evidence="9">L3_101_000M1_dasL3_101_000M1_concoct_87</strain>
    </source>
</reference>
<dbReference type="InterPro" id="IPR042111">
    <property type="entry name" value="Adenylosuccinate_synth_dom3"/>
</dbReference>
<dbReference type="NCBIfam" id="TIGR00184">
    <property type="entry name" value="purA"/>
    <property type="match status" value="1"/>
</dbReference>
<comment type="caution">
    <text evidence="8">Lacks conserved residue(s) required for the propagation of feature annotation.</text>
</comment>
<feature type="binding site" description="in other chain" evidence="8">
    <location>
        <position position="131"/>
    </location>
    <ligand>
        <name>IMP</name>
        <dbReference type="ChEBI" id="CHEBI:58053"/>
        <note>ligand shared between dimeric partners</note>
    </ligand>
</feature>
<evidence type="ECO:0000256" key="3">
    <source>
        <dbReference type="ARBA" id="ARBA00022723"/>
    </source>
</evidence>
<evidence type="ECO:0000313" key="10">
    <source>
        <dbReference type="Proteomes" id="UP000759273"/>
    </source>
</evidence>
<dbReference type="NCBIfam" id="NF002223">
    <property type="entry name" value="PRK01117.1"/>
    <property type="match status" value="1"/>
</dbReference>
<evidence type="ECO:0000256" key="4">
    <source>
        <dbReference type="ARBA" id="ARBA00022741"/>
    </source>
</evidence>
<protein>
    <recommendedName>
        <fullName evidence="8">Adenylosuccinate synthetase</fullName>
        <shortName evidence="8">AMPSase</shortName>
        <shortName evidence="8">AdSS</shortName>
        <ecNumber evidence="8">6.3.4.4</ecNumber>
    </recommendedName>
    <alternativeName>
        <fullName evidence="8">IMP--aspartate ligase</fullName>
    </alternativeName>
</protein>
<feature type="binding site" evidence="8">
    <location>
        <begin position="11"/>
        <end position="17"/>
    </location>
    <ligand>
        <name>GTP</name>
        <dbReference type="ChEBI" id="CHEBI:37565"/>
    </ligand>
</feature>
<feature type="binding site" description="in other chain" evidence="8">
    <location>
        <begin position="37"/>
        <end position="40"/>
    </location>
    <ligand>
        <name>IMP</name>
        <dbReference type="ChEBI" id="CHEBI:58053"/>
        <note>ligand shared between dimeric partners</note>
    </ligand>
</feature>
<dbReference type="CDD" id="cd03108">
    <property type="entry name" value="AdSS"/>
    <property type="match status" value="1"/>
</dbReference>
<comment type="function">
    <text evidence="8">Plays an important role in the de novo pathway of purine nucleotide biosynthesis. Catalyzes the first committed step in the biosynthesis of AMP from IMP.</text>
</comment>
<evidence type="ECO:0000256" key="1">
    <source>
        <dbReference type="ARBA" id="ARBA00011738"/>
    </source>
</evidence>
<dbReference type="GO" id="GO:0000287">
    <property type="term" value="F:magnesium ion binding"/>
    <property type="evidence" value="ECO:0007669"/>
    <property type="project" value="UniProtKB-UniRule"/>
</dbReference>
<accession>A0A943DD11</accession>
<dbReference type="PANTHER" id="PTHR11846">
    <property type="entry name" value="ADENYLOSUCCINATE SYNTHETASE"/>
    <property type="match status" value="1"/>
</dbReference>
<keyword evidence="8" id="KW-0963">Cytoplasm</keyword>
<dbReference type="PANTHER" id="PTHR11846:SF0">
    <property type="entry name" value="ADENYLOSUCCINATE SYNTHETASE"/>
    <property type="match status" value="1"/>
</dbReference>
<evidence type="ECO:0000256" key="5">
    <source>
        <dbReference type="ARBA" id="ARBA00022755"/>
    </source>
</evidence>
<feature type="binding site" evidence="8">
    <location>
        <position position="12"/>
    </location>
    <ligand>
        <name>Mg(2+)</name>
        <dbReference type="ChEBI" id="CHEBI:18420"/>
    </ligand>
</feature>
<name>A0A943DD11_9FIRM</name>
<feature type="binding site" evidence="8">
    <location>
        <begin position="304"/>
        <end position="310"/>
    </location>
    <ligand>
        <name>substrate</name>
    </ligand>
</feature>
<feature type="binding site" evidence="8">
    <location>
        <begin position="418"/>
        <end position="420"/>
    </location>
    <ligand>
        <name>GTP</name>
        <dbReference type="ChEBI" id="CHEBI:37565"/>
    </ligand>
</feature>
<dbReference type="GO" id="GO:0046040">
    <property type="term" value="P:IMP metabolic process"/>
    <property type="evidence" value="ECO:0007669"/>
    <property type="project" value="TreeGrafter"/>
</dbReference>
<feature type="binding site" evidence="8">
    <location>
        <begin position="39"/>
        <end position="41"/>
    </location>
    <ligand>
        <name>GTP</name>
        <dbReference type="ChEBI" id="CHEBI:37565"/>
    </ligand>
</feature>
<keyword evidence="4 8" id="KW-0547">Nucleotide-binding</keyword>
<keyword evidence="5 8" id="KW-0658">Purine biosynthesis</keyword>
<gene>
    <name evidence="8" type="primary">purA</name>
    <name evidence="9" type="ORF">KHY36_06465</name>
</gene>